<keyword evidence="1" id="KW-0732">Signal</keyword>
<organism evidence="2 3">
    <name type="scientific">Paenibacillus rhizovicinus</name>
    <dbReference type="NCBI Taxonomy" id="2704463"/>
    <lineage>
        <taxon>Bacteria</taxon>
        <taxon>Bacillati</taxon>
        <taxon>Bacillota</taxon>
        <taxon>Bacilli</taxon>
        <taxon>Bacillales</taxon>
        <taxon>Paenibacillaceae</taxon>
        <taxon>Paenibacillus</taxon>
    </lineage>
</organism>
<protein>
    <submittedName>
        <fullName evidence="2">Uncharacterized protein</fullName>
    </submittedName>
</protein>
<reference evidence="2 3" key="1">
    <citation type="submission" date="2020-02" db="EMBL/GenBank/DDBJ databases">
        <title>Paenibacillus sp. nov., isolated from rhizosphere soil of tomato.</title>
        <authorList>
            <person name="Weon H.-Y."/>
            <person name="Lee S.A."/>
        </authorList>
    </citation>
    <scope>NUCLEOTIDE SEQUENCE [LARGE SCALE GENOMIC DNA]</scope>
    <source>
        <strain evidence="2 3">14171R-81</strain>
    </source>
</reference>
<dbReference type="EMBL" id="CP048286">
    <property type="protein sequence ID" value="QHW33989.1"/>
    <property type="molecule type" value="Genomic_DNA"/>
</dbReference>
<keyword evidence="3" id="KW-1185">Reference proteome</keyword>
<feature type="signal peptide" evidence="1">
    <location>
        <begin position="1"/>
        <end position="19"/>
    </location>
</feature>
<dbReference type="RefSeq" id="WP_162643986.1">
    <property type="nucleotide sequence ID" value="NZ_CP048286.1"/>
</dbReference>
<accession>A0A6C0P647</accession>
<dbReference type="KEGG" id="prz:GZH47_26485"/>
<name>A0A6C0P647_9BACL</name>
<evidence type="ECO:0000256" key="1">
    <source>
        <dbReference type="SAM" id="SignalP"/>
    </source>
</evidence>
<sequence>MKLNLRKLVAIIAISGVLALVTGCVDRGDTDEFVEISNGLAKNIGQLDDEAGVTLTGFASDPSTNVIQIGIGVDDKLIKPEQLKQIVDAYLENATTFTNEKDASKVLQPIELRIEEIGKVKDNFPVLAEKAAGSTEMTWN</sequence>
<dbReference type="PROSITE" id="PS51257">
    <property type="entry name" value="PROKAR_LIPOPROTEIN"/>
    <property type="match status" value="1"/>
</dbReference>
<evidence type="ECO:0000313" key="3">
    <source>
        <dbReference type="Proteomes" id="UP000479114"/>
    </source>
</evidence>
<gene>
    <name evidence="2" type="ORF">GZH47_26485</name>
</gene>
<dbReference type="Proteomes" id="UP000479114">
    <property type="component" value="Chromosome"/>
</dbReference>
<proteinExistence type="predicted"/>
<dbReference type="AlphaFoldDB" id="A0A6C0P647"/>
<evidence type="ECO:0000313" key="2">
    <source>
        <dbReference type="EMBL" id="QHW33989.1"/>
    </source>
</evidence>
<feature type="chain" id="PRO_5038577852" evidence="1">
    <location>
        <begin position="20"/>
        <end position="140"/>
    </location>
</feature>